<dbReference type="AlphaFoldDB" id="A0A4V2F699"/>
<keyword evidence="5" id="KW-0119">Carbohydrate metabolism</keyword>
<dbReference type="CDD" id="cd10802">
    <property type="entry name" value="YdjC_TTHB029_like"/>
    <property type="match status" value="1"/>
</dbReference>
<dbReference type="GO" id="GO:0005975">
    <property type="term" value="P:carbohydrate metabolic process"/>
    <property type="evidence" value="ECO:0007669"/>
    <property type="project" value="InterPro"/>
</dbReference>
<keyword evidence="7" id="KW-1185">Reference proteome</keyword>
<dbReference type="Gene3D" id="3.20.20.370">
    <property type="entry name" value="Glycoside hydrolase/deacetylase"/>
    <property type="match status" value="1"/>
</dbReference>
<gene>
    <name evidence="6" type="ORF">BC751_1113</name>
</gene>
<dbReference type="InterPro" id="IPR011330">
    <property type="entry name" value="Glyco_hydro/deAcase_b/a-brl"/>
</dbReference>
<evidence type="ECO:0000256" key="4">
    <source>
        <dbReference type="ARBA" id="ARBA00022842"/>
    </source>
</evidence>
<evidence type="ECO:0000256" key="3">
    <source>
        <dbReference type="ARBA" id="ARBA00022801"/>
    </source>
</evidence>
<protein>
    <recommendedName>
        <fullName evidence="8">Glycoside hydrolase/deacetylase ChbG (UPF0249 family)</fullName>
    </recommendedName>
</protein>
<evidence type="ECO:0008006" key="8">
    <source>
        <dbReference type="Google" id="ProtNLM"/>
    </source>
</evidence>
<evidence type="ECO:0000256" key="2">
    <source>
        <dbReference type="ARBA" id="ARBA00022723"/>
    </source>
</evidence>
<dbReference type="GO" id="GO:0016787">
    <property type="term" value="F:hydrolase activity"/>
    <property type="evidence" value="ECO:0007669"/>
    <property type="project" value="UniProtKB-KW"/>
</dbReference>
<dbReference type="InterPro" id="IPR006879">
    <property type="entry name" value="YdjC-like"/>
</dbReference>
<dbReference type="PANTHER" id="PTHR31609">
    <property type="entry name" value="YDJC DEACETYLASE FAMILY MEMBER"/>
    <property type="match status" value="1"/>
</dbReference>
<dbReference type="SUPFAM" id="SSF88713">
    <property type="entry name" value="Glycoside hydrolase/deacetylase"/>
    <property type="match status" value="1"/>
</dbReference>
<accession>A0A4V2F699</accession>
<evidence type="ECO:0000256" key="5">
    <source>
        <dbReference type="ARBA" id="ARBA00023277"/>
    </source>
</evidence>
<dbReference type="Pfam" id="PF04794">
    <property type="entry name" value="YdjC"/>
    <property type="match status" value="1"/>
</dbReference>
<evidence type="ECO:0000313" key="7">
    <source>
        <dbReference type="Proteomes" id="UP000292209"/>
    </source>
</evidence>
<dbReference type="EMBL" id="SGXG01000001">
    <property type="protein sequence ID" value="RZS95579.1"/>
    <property type="molecule type" value="Genomic_DNA"/>
</dbReference>
<reference evidence="6 7" key="1">
    <citation type="submission" date="2019-02" db="EMBL/GenBank/DDBJ databases">
        <title>Genomic Encyclopedia of Archaeal and Bacterial Type Strains, Phase II (KMG-II): from individual species to whole genera.</title>
        <authorList>
            <person name="Goeker M."/>
        </authorList>
    </citation>
    <scope>NUCLEOTIDE SEQUENCE [LARGE SCALE GENOMIC DNA]</scope>
    <source>
        <strain evidence="6 7">DSM 21411</strain>
    </source>
</reference>
<keyword evidence="3" id="KW-0378">Hydrolase</keyword>
<evidence type="ECO:0000313" key="6">
    <source>
        <dbReference type="EMBL" id="RZS95579.1"/>
    </source>
</evidence>
<dbReference type="GO" id="GO:0019213">
    <property type="term" value="F:deacetylase activity"/>
    <property type="evidence" value="ECO:0007669"/>
    <property type="project" value="TreeGrafter"/>
</dbReference>
<keyword evidence="2" id="KW-0479">Metal-binding</keyword>
<proteinExistence type="predicted"/>
<dbReference type="Proteomes" id="UP000292209">
    <property type="component" value="Unassembled WGS sequence"/>
</dbReference>
<name>A0A4V2F699_9BACT</name>
<comment type="caution">
    <text evidence="6">The sequence shown here is derived from an EMBL/GenBank/DDBJ whole genome shotgun (WGS) entry which is preliminary data.</text>
</comment>
<keyword evidence="4" id="KW-0460">Magnesium</keyword>
<dbReference type="GO" id="GO:0046872">
    <property type="term" value="F:metal ion binding"/>
    <property type="evidence" value="ECO:0007669"/>
    <property type="project" value="UniProtKB-KW"/>
</dbReference>
<dbReference type="OrthoDB" id="9774177at2"/>
<dbReference type="RefSeq" id="WP_130274649.1">
    <property type="nucleotide sequence ID" value="NZ_SGXG01000001.1"/>
</dbReference>
<dbReference type="PANTHER" id="PTHR31609:SF1">
    <property type="entry name" value="CARBOHYDRATE DEACETYLASE"/>
    <property type="match status" value="1"/>
</dbReference>
<evidence type="ECO:0000256" key="1">
    <source>
        <dbReference type="ARBA" id="ARBA00001946"/>
    </source>
</evidence>
<organism evidence="6 7">
    <name type="scientific">Cecembia calidifontis</name>
    <dbReference type="NCBI Taxonomy" id="1187080"/>
    <lineage>
        <taxon>Bacteria</taxon>
        <taxon>Pseudomonadati</taxon>
        <taxon>Bacteroidota</taxon>
        <taxon>Cytophagia</taxon>
        <taxon>Cytophagales</taxon>
        <taxon>Cyclobacteriaceae</taxon>
        <taxon>Cecembia</taxon>
    </lineage>
</organism>
<sequence>MKKRKTTLLFTRTFAVLLAFIFIQCNPTNPLLEKLGYSSKDKLLIIHTDDLGLSKSHNRATIVSMTEGVVNSAAIMMPCSWAMDAAVLLQDYPDLDVGVHLTFTNEWYNYRWGTVSPMAEVPSLINEEGFMYPDCKSFSENATPEEVELEIRAQIEAALTAGINISHLDAHMSCIFRGRIEYLASYLKLAAEYGVVPMVSRDIYKNKIKKNPQYFRGIDIENIPYVDRVLIASEEDYEKKGMDQLYTDIINNLKPGITVLLIHTAFDDEEMKLITEGHDYWHSPWRNDDFEFFTSEKANKLIQENNIKLITWKDINPGFK</sequence>
<comment type="cofactor">
    <cofactor evidence="1">
        <name>Mg(2+)</name>
        <dbReference type="ChEBI" id="CHEBI:18420"/>
    </cofactor>
</comment>